<evidence type="ECO:0000256" key="2">
    <source>
        <dbReference type="ARBA" id="ARBA00022679"/>
    </source>
</evidence>
<dbReference type="PANTHER" id="PTHR21208:SF1">
    <property type="entry name" value="ADP-DEPENDENT GLUCOKINASE"/>
    <property type="match status" value="1"/>
</dbReference>
<evidence type="ECO:0008006" key="10">
    <source>
        <dbReference type="Google" id="ProtNLM"/>
    </source>
</evidence>
<dbReference type="OrthoDB" id="5847021at2759"/>
<feature type="region of interest" description="Disordered" evidence="7">
    <location>
        <begin position="1"/>
        <end position="29"/>
    </location>
</feature>
<dbReference type="GO" id="GO:0006096">
    <property type="term" value="P:glycolytic process"/>
    <property type="evidence" value="ECO:0007669"/>
    <property type="project" value="UniProtKB-KW"/>
</dbReference>
<proteinExistence type="predicted"/>
<protein>
    <recommendedName>
        <fullName evidence="10">Carbohydrate kinase PfkB domain-containing protein</fullName>
    </recommendedName>
</protein>
<gene>
    <name evidence="8" type="ORF">C0Q70_13709</name>
</gene>
<dbReference type="AlphaFoldDB" id="A0A2T7NY09"/>
<keyword evidence="3" id="KW-0479">Metal-binding</keyword>
<keyword evidence="9" id="KW-1185">Reference proteome</keyword>
<evidence type="ECO:0000313" key="8">
    <source>
        <dbReference type="EMBL" id="PVD26041.1"/>
    </source>
</evidence>
<dbReference type="GO" id="GO:0043843">
    <property type="term" value="F:ADP-specific glucokinase activity"/>
    <property type="evidence" value="ECO:0007669"/>
    <property type="project" value="TreeGrafter"/>
</dbReference>
<evidence type="ECO:0000256" key="4">
    <source>
        <dbReference type="ARBA" id="ARBA00022777"/>
    </source>
</evidence>
<dbReference type="InterPro" id="IPR007666">
    <property type="entry name" value="ADP_PFK/GK"/>
</dbReference>
<dbReference type="EMBL" id="PZQS01000008">
    <property type="protein sequence ID" value="PVD26041.1"/>
    <property type="molecule type" value="Genomic_DNA"/>
</dbReference>
<reference evidence="8 9" key="1">
    <citation type="submission" date="2018-04" db="EMBL/GenBank/DDBJ databases">
        <title>The genome of golden apple snail Pomacea canaliculata provides insight into stress tolerance and invasive adaptation.</title>
        <authorList>
            <person name="Liu C."/>
            <person name="Liu B."/>
            <person name="Ren Y."/>
            <person name="Zhang Y."/>
            <person name="Wang H."/>
            <person name="Li S."/>
            <person name="Jiang F."/>
            <person name="Yin L."/>
            <person name="Zhang G."/>
            <person name="Qian W."/>
            <person name="Fan W."/>
        </authorList>
    </citation>
    <scope>NUCLEOTIDE SEQUENCE [LARGE SCALE GENOMIC DNA]</scope>
    <source>
        <strain evidence="8">SZHN2017</strain>
        <tissue evidence="8">Muscle</tissue>
    </source>
</reference>
<dbReference type="Gene3D" id="3.40.1190.20">
    <property type="match status" value="1"/>
</dbReference>
<sequence length="440" mass="49498">MRHRQQEQTTLHHPPRTVNPNKRGVWGGSDVESQLTASNTRLNLTPPASPRHYDSVKNGQELAELLAFFFQHGAAAERYVANKTLFEEIVKSAESSPKHRWHLGGNAPAMVLRLAKEGLDVMLSARLTQDIVDRLPKEVKVVGQTLQKTDIHVLMEYEKDTVWGQYIAPRANRLIVHSDEVNPYLQSLEEFSENLNRFKPHLVVVGGLQMMDNFPFKKGERWARLQILQSTLKDLPLSTKVHFEMASFTDVDLLKEILETVIFYSDSLGMNEQELPNLVSLLETGNVTVIADSNPRVATVLDQMRTVYAYLRQTVETGGKRKLTRLHIHTLAFQAILTSKASSWKNTMSAAAKAALTAHRHVCGSDYIDLMKTKILMDESFSSSRDEKSRRINFIDERPVNCWEEDDYIICVAPGLVCTHVKQTGGGGDNISAAGLVLQL</sequence>
<keyword evidence="1" id="KW-0963">Cytoplasm</keyword>
<dbReference type="SUPFAM" id="SSF53613">
    <property type="entry name" value="Ribokinase-like"/>
    <property type="match status" value="1"/>
</dbReference>
<dbReference type="STRING" id="400727.A0A2T7NY09"/>
<keyword evidence="5" id="KW-0460">Magnesium</keyword>
<evidence type="ECO:0000313" key="9">
    <source>
        <dbReference type="Proteomes" id="UP000245119"/>
    </source>
</evidence>
<keyword evidence="2" id="KW-0808">Transferase</keyword>
<name>A0A2T7NY09_POMCA</name>
<accession>A0A2T7NY09</accession>
<dbReference type="PANTHER" id="PTHR21208">
    <property type="entry name" value="ADP-DEPENDENT GLUCOKINASE"/>
    <property type="match status" value="1"/>
</dbReference>
<evidence type="ECO:0000256" key="7">
    <source>
        <dbReference type="SAM" id="MobiDB-lite"/>
    </source>
</evidence>
<dbReference type="Proteomes" id="UP000245119">
    <property type="component" value="Linkage Group LG8"/>
</dbReference>
<dbReference type="InterPro" id="IPR029056">
    <property type="entry name" value="Ribokinase-like"/>
</dbReference>
<dbReference type="Pfam" id="PF04587">
    <property type="entry name" value="ADP_PFK_GK"/>
    <property type="match status" value="1"/>
</dbReference>
<keyword evidence="6" id="KW-0324">Glycolysis</keyword>
<dbReference type="GO" id="GO:0046872">
    <property type="term" value="F:metal ion binding"/>
    <property type="evidence" value="ECO:0007669"/>
    <property type="project" value="UniProtKB-KW"/>
</dbReference>
<evidence type="ECO:0000256" key="1">
    <source>
        <dbReference type="ARBA" id="ARBA00022490"/>
    </source>
</evidence>
<organism evidence="8 9">
    <name type="scientific">Pomacea canaliculata</name>
    <name type="common">Golden apple snail</name>
    <dbReference type="NCBI Taxonomy" id="400727"/>
    <lineage>
        <taxon>Eukaryota</taxon>
        <taxon>Metazoa</taxon>
        <taxon>Spiralia</taxon>
        <taxon>Lophotrochozoa</taxon>
        <taxon>Mollusca</taxon>
        <taxon>Gastropoda</taxon>
        <taxon>Caenogastropoda</taxon>
        <taxon>Architaenioglossa</taxon>
        <taxon>Ampullarioidea</taxon>
        <taxon>Ampullariidae</taxon>
        <taxon>Pomacea</taxon>
    </lineage>
</organism>
<evidence type="ECO:0000256" key="3">
    <source>
        <dbReference type="ARBA" id="ARBA00022723"/>
    </source>
</evidence>
<keyword evidence="4" id="KW-0418">Kinase</keyword>
<dbReference type="GO" id="GO:0005783">
    <property type="term" value="C:endoplasmic reticulum"/>
    <property type="evidence" value="ECO:0007669"/>
    <property type="project" value="TreeGrafter"/>
</dbReference>
<evidence type="ECO:0000256" key="5">
    <source>
        <dbReference type="ARBA" id="ARBA00022842"/>
    </source>
</evidence>
<dbReference type="GO" id="GO:0006006">
    <property type="term" value="P:glucose metabolic process"/>
    <property type="evidence" value="ECO:0007669"/>
    <property type="project" value="TreeGrafter"/>
</dbReference>
<evidence type="ECO:0000256" key="6">
    <source>
        <dbReference type="ARBA" id="ARBA00023152"/>
    </source>
</evidence>
<dbReference type="PROSITE" id="PS51255">
    <property type="entry name" value="ADPK"/>
    <property type="match status" value="1"/>
</dbReference>
<comment type="caution">
    <text evidence="8">The sequence shown here is derived from an EMBL/GenBank/DDBJ whole genome shotgun (WGS) entry which is preliminary data.</text>
</comment>